<reference evidence="11" key="1">
    <citation type="submission" date="2023-07" db="EMBL/GenBank/DDBJ databases">
        <title>Between Cages and Wild: Unraveling the Impact of Captivity on Animal Microbiomes and Antimicrobial Resistance.</title>
        <authorList>
            <person name="Schmartz G.P."/>
            <person name="Rehner J."/>
            <person name="Schuff M.J."/>
            <person name="Becker S.L."/>
            <person name="Kravczyk M."/>
            <person name="Gurevich A."/>
            <person name="Francke R."/>
            <person name="Mueller R."/>
            <person name="Keller V."/>
            <person name="Keller A."/>
        </authorList>
    </citation>
    <scope>NUCLEOTIDE SEQUENCE</scope>
    <source>
        <strain evidence="11">S12M_St_49</strain>
    </source>
</reference>
<dbReference type="PANTHER" id="PTHR21272">
    <property type="entry name" value="CATABOLIC 3-DEHYDROQUINASE"/>
    <property type="match status" value="1"/>
</dbReference>
<comment type="catalytic activity">
    <reaction evidence="1 7">
        <text>3-dehydroquinate = 3-dehydroshikimate + H2O</text>
        <dbReference type="Rhea" id="RHEA:21096"/>
        <dbReference type="ChEBI" id="CHEBI:15377"/>
        <dbReference type="ChEBI" id="CHEBI:16630"/>
        <dbReference type="ChEBI" id="CHEBI:32364"/>
        <dbReference type="EC" id="4.2.1.10"/>
    </reaction>
</comment>
<comment type="subunit">
    <text evidence="4 7">Homododecamer.</text>
</comment>
<dbReference type="CDD" id="cd00466">
    <property type="entry name" value="DHQase_II"/>
    <property type="match status" value="1"/>
</dbReference>
<feature type="binding site" evidence="7 9">
    <location>
        <position position="82"/>
    </location>
    <ligand>
        <name>substrate</name>
    </ligand>
</feature>
<feature type="binding site" evidence="7 9">
    <location>
        <position position="76"/>
    </location>
    <ligand>
        <name>substrate</name>
    </ligand>
</feature>
<dbReference type="AlphaFoldDB" id="A0AA43RIB3"/>
<dbReference type="SUPFAM" id="SSF52304">
    <property type="entry name" value="Type II 3-dehydroquinate dehydratase"/>
    <property type="match status" value="1"/>
</dbReference>
<feature type="site" description="Transition state stabilizer" evidence="7 10">
    <location>
        <position position="19"/>
    </location>
</feature>
<comment type="similarity">
    <text evidence="3 7">Belongs to the type-II 3-dehydroquinase family.</text>
</comment>
<evidence type="ECO:0000256" key="5">
    <source>
        <dbReference type="ARBA" id="ARBA00012060"/>
    </source>
</evidence>
<dbReference type="HAMAP" id="MF_00169">
    <property type="entry name" value="AroQ"/>
    <property type="match status" value="1"/>
</dbReference>
<comment type="function">
    <text evidence="7">Catalyzes a trans-dehydration via an enolate intermediate.</text>
</comment>
<evidence type="ECO:0000256" key="4">
    <source>
        <dbReference type="ARBA" id="ARBA00011193"/>
    </source>
</evidence>
<evidence type="ECO:0000256" key="1">
    <source>
        <dbReference type="ARBA" id="ARBA00001864"/>
    </source>
</evidence>
<dbReference type="NCBIfam" id="NF003805">
    <property type="entry name" value="PRK05395.1-2"/>
    <property type="match status" value="1"/>
</dbReference>
<organism evidence="11 12">
    <name type="scientific">Phoenicibacter congonensis</name>
    <dbReference type="NCBI Taxonomy" id="1944646"/>
    <lineage>
        <taxon>Bacteria</taxon>
        <taxon>Bacillati</taxon>
        <taxon>Actinomycetota</taxon>
        <taxon>Coriobacteriia</taxon>
        <taxon>Eggerthellales</taxon>
        <taxon>Eggerthellaceae</taxon>
        <taxon>Phoenicibacter</taxon>
    </lineage>
</organism>
<dbReference type="GO" id="GO:0008652">
    <property type="term" value="P:amino acid biosynthetic process"/>
    <property type="evidence" value="ECO:0007669"/>
    <property type="project" value="UniProtKB-KW"/>
</dbReference>
<evidence type="ECO:0000256" key="7">
    <source>
        <dbReference type="HAMAP-Rule" id="MF_00169"/>
    </source>
</evidence>
<evidence type="ECO:0000256" key="3">
    <source>
        <dbReference type="ARBA" id="ARBA00011037"/>
    </source>
</evidence>
<feature type="binding site" evidence="7 9">
    <location>
        <begin position="103"/>
        <end position="104"/>
    </location>
    <ligand>
        <name>substrate</name>
    </ligand>
</feature>
<keyword evidence="12" id="KW-1185">Reference proteome</keyword>
<comment type="pathway">
    <text evidence="2 7">Metabolic intermediate biosynthesis; chorismate biosynthesis; chorismate from D-erythrose 4-phosphate and phosphoenolpyruvate: step 3/7.</text>
</comment>
<dbReference type="PANTHER" id="PTHR21272:SF3">
    <property type="entry name" value="CATABOLIC 3-DEHYDROQUINASE"/>
    <property type="match status" value="1"/>
</dbReference>
<dbReference type="GO" id="GO:0009423">
    <property type="term" value="P:chorismate biosynthetic process"/>
    <property type="evidence" value="ECO:0007669"/>
    <property type="project" value="UniProtKB-UniRule"/>
</dbReference>
<keyword evidence="6 7" id="KW-0456">Lyase</keyword>
<keyword evidence="7" id="KW-0057">Aromatic amino acid biosynthesis</keyword>
<dbReference type="PIRSF" id="PIRSF001399">
    <property type="entry name" value="DHquinase_II"/>
    <property type="match status" value="1"/>
</dbReference>
<accession>A0AA43RIB3</accession>
<protein>
    <recommendedName>
        <fullName evidence="5 7">3-dehydroquinate dehydratase</fullName>
        <shortName evidence="7">3-dehydroquinase</shortName>
        <ecNumber evidence="5 7">4.2.1.10</ecNumber>
    </recommendedName>
    <alternativeName>
        <fullName evidence="7">Type II DHQase</fullName>
    </alternativeName>
</protein>
<evidence type="ECO:0000256" key="8">
    <source>
        <dbReference type="PIRSR" id="PIRSR001399-1"/>
    </source>
</evidence>
<evidence type="ECO:0000313" key="12">
    <source>
        <dbReference type="Proteomes" id="UP001168575"/>
    </source>
</evidence>
<dbReference type="Gene3D" id="3.40.50.9100">
    <property type="entry name" value="Dehydroquinase, class II"/>
    <property type="match status" value="1"/>
</dbReference>
<feature type="binding site" evidence="7 9">
    <location>
        <position position="113"/>
    </location>
    <ligand>
        <name>substrate</name>
    </ligand>
</feature>
<feature type="active site" description="Proton donor" evidence="7 8">
    <location>
        <position position="102"/>
    </location>
</feature>
<comment type="caution">
    <text evidence="11">The sequence shown here is derived from an EMBL/GenBank/DDBJ whole genome shotgun (WGS) entry which is preliminary data.</text>
</comment>
<dbReference type="GO" id="GO:0003855">
    <property type="term" value="F:3-dehydroquinate dehydratase activity"/>
    <property type="evidence" value="ECO:0007669"/>
    <property type="project" value="UniProtKB-UniRule"/>
</dbReference>
<sequence length="150" mass="16362">MSHDYLILHGINLNMFGRRDARVYGTATLDDINKALYTEAQNLGVQLDIFQTNVEGLMAERIHQALDDGTKGVVINAGAWTHYSYGLLDALDILSVPVVEVHMSHVAGRESFRHVSVIAPACCGTIAGFGINSYVLGLKALHQVVLERSV</sequence>
<evidence type="ECO:0000256" key="2">
    <source>
        <dbReference type="ARBA" id="ARBA00004902"/>
    </source>
</evidence>
<gene>
    <name evidence="7" type="primary">aroQ</name>
    <name evidence="11" type="ORF">Q3982_04990</name>
</gene>
<dbReference type="GO" id="GO:0009073">
    <property type="term" value="P:aromatic amino acid family biosynthetic process"/>
    <property type="evidence" value="ECO:0007669"/>
    <property type="project" value="UniProtKB-KW"/>
</dbReference>
<dbReference type="GO" id="GO:0019631">
    <property type="term" value="P:quinate catabolic process"/>
    <property type="evidence" value="ECO:0007669"/>
    <property type="project" value="TreeGrafter"/>
</dbReference>
<feature type="binding site" evidence="7 9">
    <location>
        <position position="89"/>
    </location>
    <ligand>
        <name>substrate</name>
    </ligand>
</feature>
<feature type="active site" description="Proton acceptor" evidence="7 8">
    <location>
        <position position="24"/>
    </location>
</feature>
<dbReference type="EMBL" id="JAUMVS010000078">
    <property type="protein sequence ID" value="MDO4842014.1"/>
    <property type="molecule type" value="Genomic_DNA"/>
</dbReference>
<name>A0AA43RIB3_9ACTN</name>
<dbReference type="InterPro" id="IPR001874">
    <property type="entry name" value="DHquinase_II"/>
</dbReference>
<dbReference type="EC" id="4.2.1.10" evidence="5 7"/>
<evidence type="ECO:0000256" key="9">
    <source>
        <dbReference type="PIRSR" id="PIRSR001399-2"/>
    </source>
</evidence>
<proteinExistence type="inferred from homology"/>
<dbReference type="Pfam" id="PF01220">
    <property type="entry name" value="DHquinase_II"/>
    <property type="match status" value="1"/>
</dbReference>
<keyword evidence="7" id="KW-0028">Amino-acid biosynthesis</keyword>
<dbReference type="NCBIfam" id="NF003807">
    <property type="entry name" value="PRK05395.1-4"/>
    <property type="match status" value="1"/>
</dbReference>
<evidence type="ECO:0000256" key="6">
    <source>
        <dbReference type="ARBA" id="ARBA00023239"/>
    </source>
</evidence>
<dbReference type="InterPro" id="IPR036441">
    <property type="entry name" value="DHquinase_II_sf"/>
</dbReference>
<evidence type="ECO:0000313" key="11">
    <source>
        <dbReference type="EMBL" id="MDO4842014.1"/>
    </source>
</evidence>
<evidence type="ECO:0000256" key="10">
    <source>
        <dbReference type="PIRSR" id="PIRSR001399-3"/>
    </source>
</evidence>
<dbReference type="Proteomes" id="UP001168575">
    <property type="component" value="Unassembled WGS sequence"/>
</dbReference>